<gene>
    <name evidence="2" type="ORF">F5147DRAFT_729716</name>
</gene>
<dbReference type="AlphaFoldDB" id="A0A9P7ESK5"/>
<keyword evidence="1" id="KW-0472">Membrane</keyword>
<keyword evidence="1" id="KW-0812">Transmembrane</keyword>
<dbReference type="OrthoDB" id="2640035at2759"/>
<dbReference type="GeneID" id="64701629"/>
<dbReference type="RefSeq" id="XP_041284799.1">
    <property type="nucleotide sequence ID" value="XM_041439370.1"/>
</dbReference>
<feature type="transmembrane region" description="Helical" evidence="1">
    <location>
        <begin position="98"/>
        <end position="128"/>
    </location>
</feature>
<evidence type="ECO:0000313" key="3">
    <source>
        <dbReference type="Proteomes" id="UP000823399"/>
    </source>
</evidence>
<evidence type="ECO:0000313" key="2">
    <source>
        <dbReference type="EMBL" id="KAG2085945.1"/>
    </source>
</evidence>
<name>A0A9P7ESK5_9AGAM</name>
<dbReference type="EMBL" id="JABBWM010000156">
    <property type="protein sequence ID" value="KAG2085945.1"/>
    <property type="molecule type" value="Genomic_DNA"/>
</dbReference>
<protein>
    <submittedName>
        <fullName evidence="2">Uncharacterized protein</fullName>
    </submittedName>
</protein>
<accession>A0A9P7ESK5</accession>
<feature type="transmembrane region" description="Helical" evidence="1">
    <location>
        <begin position="149"/>
        <end position="175"/>
    </location>
</feature>
<dbReference type="Proteomes" id="UP000823399">
    <property type="component" value="Unassembled WGS sequence"/>
</dbReference>
<keyword evidence="3" id="KW-1185">Reference proteome</keyword>
<evidence type="ECO:0000256" key="1">
    <source>
        <dbReference type="SAM" id="Phobius"/>
    </source>
</evidence>
<sequence>MENETNQSPEPLPDYWAVPDFNEHPILSTLFRTLCLISMSRPSLEHHWKSKINDDEWDKHRKSFTDRLSNTNIAAGLVLTTSAVFLSTQPPLTSFLPYTIRVCYLLALGSFAHALGGLLTGLAVVNIWEACDRIWSKEVLTATRFRLCCTLMFIAWPTVSLTLSIIFLMSSLMIACYASGLWWLQFLATIEILSWAWLPLLFAWCALEKTLPPNLRAYRRQTGTSSPSSGICTFEES</sequence>
<proteinExistence type="predicted"/>
<keyword evidence="1" id="KW-1133">Transmembrane helix</keyword>
<comment type="caution">
    <text evidence="2">The sequence shown here is derived from an EMBL/GenBank/DDBJ whole genome shotgun (WGS) entry which is preliminary data.</text>
</comment>
<organism evidence="2 3">
    <name type="scientific">Suillus discolor</name>
    <dbReference type="NCBI Taxonomy" id="1912936"/>
    <lineage>
        <taxon>Eukaryota</taxon>
        <taxon>Fungi</taxon>
        <taxon>Dikarya</taxon>
        <taxon>Basidiomycota</taxon>
        <taxon>Agaricomycotina</taxon>
        <taxon>Agaricomycetes</taxon>
        <taxon>Agaricomycetidae</taxon>
        <taxon>Boletales</taxon>
        <taxon>Suillineae</taxon>
        <taxon>Suillaceae</taxon>
        <taxon>Suillus</taxon>
    </lineage>
</organism>
<feature type="transmembrane region" description="Helical" evidence="1">
    <location>
        <begin position="68"/>
        <end position="86"/>
    </location>
</feature>
<reference evidence="2" key="1">
    <citation type="journal article" date="2020" name="New Phytol.">
        <title>Comparative genomics reveals dynamic genome evolution in host specialist ectomycorrhizal fungi.</title>
        <authorList>
            <person name="Lofgren L.A."/>
            <person name="Nguyen N.H."/>
            <person name="Vilgalys R."/>
            <person name="Ruytinx J."/>
            <person name="Liao H.L."/>
            <person name="Branco S."/>
            <person name="Kuo A."/>
            <person name="LaButti K."/>
            <person name="Lipzen A."/>
            <person name="Andreopoulos W."/>
            <person name="Pangilinan J."/>
            <person name="Riley R."/>
            <person name="Hundley H."/>
            <person name="Na H."/>
            <person name="Barry K."/>
            <person name="Grigoriev I.V."/>
            <person name="Stajich J.E."/>
            <person name="Kennedy P.G."/>
        </authorList>
    </citation>
    <scope>NUCLEOTIDE SEQUENCE</scope>
    <source>
        <strain evidence="2">FC423</strain>
    </source>
</reference>
<feature type="transmembrane region" description="Helical" evidence="1">
    <location>
        <begin position="181"/>
        <end position="207"/>
    </location>
</feature>